<feature type="region of interest" description="Disordered" evidence="1">
    <location>
        <begin position="1"/>
        <end position="28"/>
    </location>
</feature>
<gene>
    <name evidence="2" type="ORF">H1R20_g12725</name>
</gene>
<dbReference type="EMBL" id="JANBPK010001226">
    <property type="protein sequence ID" value="KAJ2924369.1"/>
    <property type="molecule type" value="Genomic_DNA"/>
</dbReference>
<protein>
    <submittedName>
        <fullName evidence="2">Uncharacterized protein</fullName>
    </submittedName>
</protein>
<evidence type="ECO:0000313" key="3">
    <source>
        <dbReference type="Proteomes" id="UP001140091"/>
    </source>
</evidence>
<dbReference type="OrthoDB" id="2690041at2759"/>
<evidence type="ECO:0000313" key="2">
    <source>
        <dbReference type="EMBL" id="KAJ2924369.1"/>
    </source>
</evidence>
<dbReference type="AlphaFoldDB" id="A0A9W8MD85"/>
<reference evidence="2" key="1">
    <citation type="submission" date="2022-06" db="EMBL/GenBank/DDBJ databases">
        <title>Genome Sequence of Candolleomyces eurysporus.</title>
        <authorList>
            <person name="Buettner E."/>
        </authorList>
    </citation>
    <scope>NUCLEOTIDE SEQUENCE</scope>
    <source>
        <strain evidence="2">VTCC 930004</strain>
    </source>
</reference>
<keyword evidence="3" id="KW-1185">Reference proteome</keyword>
<name>A0A9W8MD85_9AGAR</name>
<evidence type="ECO:0000256" key="1">
    <source>
        <dbReference type="SAM" id="MobiDB-lite"/>
    </source>
</evidence>
<organism evidence="2 3">
    <name type="scientific">Candolleomyces eurysporus</name>
    <dbReference type="NCBI Taxonomy" id="2828524"/>
    <lineage>
        <taxon>Eukaryota</taxon>
        <taxon>Fungi</taxon>
        <taxon>Dikarya</taxon>
        <taxon>Basidiomycota</taxon>
        <taxon>Agaricomycotina</taxon>
        <taxon>Agaricomycetes</taxon>
        <taxon>Agaricomycetidae</taxon>
        <taxon>Agaricales</taxon>
        <taxon>Agaricineae</taxon>
        <taxon>Psathyrellaceae</taxon>
        <taxon>Candolleomyces</taxon>
    </lineage>
</organism>
<proteinExistence type="predicted"/>
<accession>A0A9W8MD85</accession>
<comment type="caution">
    <text evidence="2">The sequence shown here is derived from an EMBL/GenBank/DDBJ whole genome shotgun (WGS) entry which is preliminary data.</text>
</comment>
<feature type="non-terminal residue" evidence="2">
    <location>
        <position position="1"/>
    </location>
</feature>
<dbReference type="Proteomes" id="UP001140091">
    <property type="component" value="Unassembled WGS sequence"/>
</dbReference>
<sequence length="188" mass="21201">MSTHHGTATVEDVDENGPLDEDKPAAKKLKTKKTTTLCQHIQASHQGSYNAWCKRNGAELKLPAAVRARKDAKKAQQSTLDDVVEEKERVVPYSDTLFQEVAEDWLIATNQFADQAQQAFSSKTEPSLYNGLPVLERLHKAWTSCSKEKYKQYRPALEASLAKIKDYYNKTSYSHMYTMAMKALGQQA</sequence>